<dbReference type="GO" id="GO:0061629">
    <property type="term" value="F:RNA polymerase II-specific DNA-binding transcription factor binding"/>
    <property type="evidence" value="ECO:0007669"/>
    <property type="project" value="EnsemblFungi"/>
</dbReference>
<evidence type="ECO:0000256" key="5">
    <source>
        <dbReference type="ARBA" id="ARBA00023242"/>
    </source>
</evidence>
<feature type="region of interest" description="Disordered" evidence="6">
    <location>
        <begin position="1"/>
        <end position="126"/>
    </location>
</feature>
<dbReference type="GO" id="GO:0016514">
    <property type="term" value="C:SWI/SNF complex"/>
    <property type="evidence" value="ECO:0007669"/>
    <property type="project" value="EnsemblFungi"/>
</dbReference>
<reference evidence="7 8" key="1">
    <citation type="journal article" date="2009" name="Nature">
        <title>Evolution of pathogenicity and sexual reproduction in eight Candida genomes.</title>
        <authorList>
            <person name="Butler G."/>
            <person name="Rasmussen M.D."/>
            <person name="Lin M.F."/>
            <person name="Santos M.A."/>
            <person name="Sakthikumar S."/>
            <person name="Munro C.A."/>
            <person name="Rheinbay E."/>
            <person name="Grabherr M."/>
            <person name="Forche A."/>
            <person name="Reedy J.L."/>
            <person name="Agrafioti I."/>
            <person name="Arnaud M.B."/>
            <person name="Bates S."/>
            <person name="Brown A.J."/>
            <person name="Brunke S."/>
            <person name="Costanzo M.C."/>
            <person name="Fitzpatrick D.A."/>
            <person name="de Groot P.W."/>
            <person name="Harris D."/>
            <person name="Hoyer L.L."/>
            <person name="Hube B."/>
            <person name="Klis F.M."/>
            <person name="Kodira C."/>
            <person name="Lennard N."/>
            <person name="Logue M.E."/>
            <person name="Martin R."/>
            <person name="Neiman A.M."/>
            <person name="Nikolaou E."/>
            <person name="Quail M.A."/>
            <person name="Quinn J."/>
            <person name="Santos M.C."/>
            <person name="Schmitzberger F.F."/>
            <person name="Sherlock G."/>
            <person name="Shah P."/>
            <person name="Silverstein K.A."/>
            <person name="Skrzypek M.S."/>
            <person name="Soll D."/>
            <person name="Staggs R."/>
            <person name="Stansfield I."/>
            <person name="Stumpf M.P."/>
            <person name="Sudbery P.E."/>
            <person name="Srikantha T."/>
            <person name="Zeng Q."/>
            <person name="Berman J."/>
            <person name="Berriman M."/>
            <person name="Heitman J."/>
            <person name="Gow N.A."/>
            <person name="Lorenz M.C."/>
            <person name="Birren B.W."/>
            <person name="Kellis M."/>
            <person name="Cuomo C.A."/>
        </authorList>
    </citation>
    <scope>NUCLEOTIDE SEQUENCE [LARGE SCALE GENOMIC DNA]</scope>
    <source>
        <strain evidence="8">ATCC MYA-3404 / T1</strain>
    </source>
</reference>
<feature type="region of interest" description="Disordered" evidence="6">
    <location>
        <begin position="669"/>
        <end position="692"/>
    </location>
</feature>
<gene>
    <name evidence="7" type="ORF">CTRG_02318</name>
</gene>
<evidence type="ECO:0000256" key="3">
    <source>
        <dbReference type="ARBA" id="ARBA00023015"/>
    </source>
</evidence>
<dbReference type="STRING" id="294747.C5MA06"/>
<proteinExistence type="inferred from homology"/>
<keyword evidence="8" id="KW-1185">Reference proteome</keyword>
<feature type="region of interest" description="Disordered" evidence="6">
    <location>
        <begin position="139"/>
        <end position="321"/>
    </location>
</feature>
<dbReference type="GO" id="GO:0006338">
    <property type="term" value="P:chromatin remodeling"/>
    <property type="evidence" value="ECO:0007669"/>
    <property type="project" value="EnsemblFungi"/>
</dbReference>
<protein>
    <recommendedName>
        <fullName evidence="9">SWI/SNF chromatin-remodeling complex subunit SNF5</fullName>
    </recommendedName>
</protein>
<dbReference type="RefSeq" id="XP_002548021.1">
    <property type="nucleotide sequence ID" value="XM_002547975.1"/>
</dbReference>
<dbReference type="GeneID" id="8301759"/>
<feature type="compositionally biased region" description="Polar residues" evidence="6">
    <location>
        <begin position="1"/>
        <end position="16"/>
    </location>
</feature>
<evidence type="ECO:0000256" key="1">
    <source>
        <dbReference type="ARBA" id="ARBA00004123"/>
    </source>
</evidence>
<dbReference type="AlphaFoldDB" id="C5MA06"/>
<dbReference type="GO" id="GO:0005829">
    <property type="term" value="C:cytosol"/>
    <property type="evidence" value="ECO:0007669"/>
    <property type="project" value="EnsemblFungi"/>
</dbReference>
<dbReference type="HOGENOM" id="CLU_014087_0_0_1"/>
<dbReference type="GO" id="GO:0045944">
    <property type="term" value="P:positive regulation of transcription by RNA polymerase II"/>
    <property type="evidence" value="ECO:0007669"/>
    <property type="project" value="EnsemblFungi"/>
</dbReference>
<comment type="subcellular location">
    <subcellularLocation>
        <location evidence="1">Nucleus</location>
    </subcellularLocation>
</comment>
<feature type="compositionally biased region" description="Polar residues" evidence="6">
    <location>
        <begin position="155"/>
        <end position="164"/>
    </location>
</feature>
<dbReference type="GO" id="GO:0000724">
    <property type="term" value="P:double-strand break repair via homologous recombination"/>
    <property type="evidence" value="ECO:0007669"/>
    <property type="project" value="EnsemblFungi"/>
</dbReference>
<dbReference type="GO" id="GO:0000228">
    <property type="term" value="C:nuclear chromosome"/>
    <property type="evidence" value="ECO:0007669"/>
    <property type="project" value="InterPro"/>
</dbReference>
<evidence type="ECO:0000313" key="7">
    <source>
        <dbReference type="EMBL" id="EER33500.1"/>
    </source>
</evidence>
<dbReference type="Pfam" id="PF04855">
    <property type="entry name" value="SNF5"/>
    <property type="match status" value="1"/>
</dbReference>
<dbReference type="PANTHER" id="PTHR10019">
    <property type="entry name" value="SNF5"/>
    <property type="match status" value="1"/>
</dbReference>
<evidence type="ECO:0000313" key="8">
    <source>
        <dbReference type="Proteomes" id="UP000002037"/>
    </source>
</evidence>
<evidence type="ECO:0000256" key="4">
    <source>
        <dbReference type="ARBA" id="ARBA00023163"/>
    </source>
</evidence>
<dbReference type="GO" id="GO:0045991">
    <property type="term" value="P:carbon catabolite activation of transcription"/>
    <property type="evidence" value="ECO:0007669"/>
    <property type="project" value="EnsemblFungi"/>
</dbReference>
<feature type="compositionally biased region" description="Low complexity" evidence="6">
    <location>
        <begin position="105"/>
        <end position="118"/>
    </location>
</feature>
<organism evidence="7 8">
    <name type="scientific">Candida tropicalis (strain ATCC MYA-3404 / T1)</name>
    <name type="common">Yeast</name>
    <dbReference type="NCBI Taxonomy" id="294747"/>
    <lineage>
        <taxon>Eukaryota</taxon>
        <taxon>Fungi</taxon>
        <taxon>Dikarya</taxon>
        <taxon>Ascomycota</taxon>
        <taxon>Saccharomycotina</taxon>
        <taxon>Pichiomycetes</taxon>
        <taxon>Debaryomycetaceae</taxon>
        <taxon>Candida/Lodderomyces clade</taxon>
        <taxon>Candida</taxon>
    </lineage>
</organism>
<dbReference type="EMBL" id="GG692397">
    <property type="protein sequence ID" value="EER33500.1"/>
    <property type="molecule type" value="Genomic_DNA"/>
</dbReference>
<keyword evidence="3" id="KW-0805">Transcription regulation</keyword>
<sequence>MNFNQQSPDMSSLSGMNPNQQPQQRGGNLPALTPQMLQSLTPQQFELFKSNPHFQEMMRQYMQKQQLIQQQQRQQQQPQPSQQHSTGGIIGGMSSTPPPLPPQQQPQQQQVPLQQQQQQPPPQTMQMAREQFLKQQQMMLNQQRMAQQQQQAQQGSHGPQSINNGMPGASSMPYRQQMPNQMSPDMMNAQQQSQQQQHAAPPPHLVQQQSHQQIPTGMNKPPPPQGRVPSITGAPGAMGPPLTGVPGATPLVEGPGAPSPVVGGAIQPSGPNSIPGVPPSAVPPSSSMGPGIIPGAGPGPVPSAPGAMPQSNLPPGVTPEILSKLPSKPLLSFHEWSDKLKEEGKEIPLDLKVYEEMIRKDTEFMGKLSRQLIDNKSTMEGLAKDIQSYNQIKQLRMNSITLSNKNQFNNSIWGEGYQGYGNGITNSSTKLMVPGRDITDRMINERVLKNLKMSKHYVPIRLEFDQERDQFKLRDTFLWDLNEEIIKIEDFTRQLIDDYKFIPKEHYETILASIKEQISDYSKKPNKTMGELRIPIKVDITINNTQLTDQFEWDILNSLESDPEEFAFTMCEELCLPGEFCTAIAHTIREQSQMYIKALNTVGYSYSGAPVNEDEIRNHLLPSLRLVSSDYEIVDDFFSILRNPTNVPDFSPSLNKLSQLEVERLDKEMERESRRKRRHNYNEDAPQGGGRGFTSRRIAAHASRGNNIPDLSDIPKTFRTPAPSSILPGSADLGTADVYEYNEVIINRTQVRNPNYRPPTPVPVDNGLVDYDHDPIDGTFIVTIKLP</sequence>
<dbReference type="GO" id="GO:2000219">
    <property type="term" value="P:positive regulation of invasive growth in response to glucose limitation"/>
    <property type="evidence" value="ECO:0007669"/>
    <property type="project" value="EnsemblFungi"/>
</dbReference>
<feature type="compositionally biased region" description="Polar residues" evidence="6">
    <location>
        <begin position="35"/>
        <end position="44"/>
    </location>
</feature>
<keyword evidence="4" id="KW-0804">Transcription</keyword>
<evidence type="ECO:0008006" key="9">
    <source>
        <dbReference type="Google" id="ProtNLM"/>
    </source>
</evidence>
<keyword evidence="5" id="KW-0539">Nucleus</keyword>
<comment type="similarity">
    <text evidence="2">Belongs to the SNF5 family.</text>
</comment>
<dbReference type="Proteomes" id="UP000002037">
    <property type="component" value="Unassembled WGS sequence"/>
</dbReference>
<evidence type="ECO:0000256" key="2">
    <source>
        <dbReference type="ARBA" id="ARBA00010239"/>
    </source>
</evidence>
<evidence type="ECO:0000256" key="6">
    <source>
        <dbReference type="SAM" id="MobiDB-lite"/>
    </source>
</evidence>
<feature type="compositionally biased region" description="Low complexity" evidence="6">
    <location>
        <begin position="60"/>
        <end position="95"/>
    </location>
</feature>
<feature type="compositionally biased region" description="Polar residues" evidence="6">
    <location>
        <begin position="173"/>
        <end position="183"/>
    </location>
</feature>
<dbReference type="eggNOG" id="KOG1649">
    <property type="taxonomic scope" value="Eukaryota"/>
</dbReference>
<dbReference type="VEuPathDB" id="FungiDB:CTRG_02318"/>
<accession>C5MA06</accession>
<feature type="compositionally biased region" description="Low complexity" evidence="6">
    <location>
        <begin position="189"/>
        <end position="209"/>
    </location>
</feature>
<feature type="compositionally biased region" description="Low complexity" evidence="6">
    <location>
        <begin position="254"/>
        <end position="265"/>
    </location>
</feature>
<name>C5MA06_CANTT</name>
<dbReference type="OrthoDB" id="515064at2759"/>
<dbReference type="InterPro" id="IPR006939">
    <property type="entry name" value="SNF5"/>
</dbReference>
<dbReference type="KEGG" id="ctp:CTRG_02318"/>
<feature type="compositionally biased region" description="Low complexity" evidence="6">
    <location>
        <begin position="139"/>
        <end position="154"/>
    </location>
</feature>